<dbReference type="PANTHER" id="PTHR32387">
    <property type="entry name" value="WU:FJ29H11"/>
    <property type="match status" value="1"/>
</dbReference>
<dbReference type="SUPFAM" id="SSF55874">
    <property type="entry name" value="ATPase domain of HSP90 chaperone/DNA topoisomerase II/histidine kinase"/>
    <property type="match status" value="1"/>
</dbReference>
<evidence type="ECO:0000259" key="3">
    <source>
        <dbReference type="Pfam" id="PF25794"/>
    </source>
</evidence>
<dbReference type="EMBL" id="JBJKBG010000008">
    <property type="protein sequence ID" value="KAL3726677.1"/>
    <property type="molecule type" value="Genomic_DNA"/>
</dbReference>
<dbReference type="PANTHER" id="PTHR32387:SF0">
    <property type="entry name" value="PROTEIN NO VEIN"/>
    <property type="match status" value="1"/>
</dbReference>
<feature type="domain" description="Sacsin/Nov" evidence="3">
    <location>
        <begin position="1077"/>
        <end position="1170"/>
    </location>
</feature>
<feature type="region of interest" description="Disordered" evidence="1">
    <location>
        <begin position="470"/>
        <end position="497"/>
    </location>
</feature>
<organism evidence="4 5">
    <name type="scientific">Eucalyptus globulus</name>
    <name type="common">Tasmanian blue gum</name>
    <dbReference type="NCBI Taxonomy" id="34317"/>
    <lineage>
        <taxon>Eukaryota</taxon>
        <taxon>Viridiplantae</taxon>
        <taxon>Streptophyta</taxon>
        <taxon>Embryophyta</taxon>
        <taxon>Tracheophyta</taxon>
        <taxon>Spermatophyta</taxon>
        <taxon>Magnoliopsida</taxon>
        <taxon>eudicotyledons</taxon>
        <taxon>Gunneridae</taxon>
        <taxon>Pentapetalae</taxon>
        <taxon>rosids</taxon>
        <taxon>malvids</taxon>
        <taxon>Myrtales</taxon>
        <taxon>Myrtaceae</taxon>
        <taxon>Myrtoideae</taxon>
        <taxon>Eucalypteae</taxon>
        <taxon>Eucalyptus</taxon>
    </lineage>
</organism>
<dbReference type="InterPro" id="IPR058210">
    <property type="entry name" value="SACS/Nov_dom"/>
</dbReference>
<evidence type="ECO:0008006" key="6">
    <source>
        <dbReference type="Google" id="ProtNLM"/>
    </source>
</evidence>
<evidence type="ECO:0000259" key="2">
    <source>
        <dbReference type="Pfam" id="PF13020"/>
    </source>
</evidence>
<protein>
    <recommendedName>
        <fullName evidence="6">Protein NO VEIN C-terminal domain-containing protein</fullName>
    </recommendedName>
</protein>
<evidence type="ECO:0000313" key="5">
    <source>
        <dbReference type="Proteomes" id="UP001634007"/>
    </source>
</evidence>
<dbReference type="Proteomes" id="UP001634007">
    <property type="component" value="Unassembled WGS sequence"/>
</dbReference>
<dbReference type="InterPro" id="IPR036890">
    <property type="entry name" value="HATPase_C_sf"/>
</dbReference>
<keyword evidence="5" id="KW-1185">Reference proteome</keyword>
<reference evidence="4 5" key="1">
    <citation type="submission" date="2024-11" db="EMBL/GenBank/DDBJ databases">
        <title>Chromosome-level genome assembly of Eucalyptus globulus Labill. provides insights into its genome evolution.</title>
        <authorList>
            <person name="Li X."/>
        </authorList>
    </citation>
    <scope>NUCLEOTIDE SEQUENCE [LARGE SCALE GENOMIC DNA]</scope>
    <source>
        <strain evidence="4">CL2024</strain>
        <tissue evidence="4">Fresh tender leaves</tissue>
    </source>
</reference>
<name>A0ABD3JHS2_EUCGL</name>
<evidence type="ECO:0000313" key="4">
    <source>
        <dbReference type="EMBL" id="KAL3726677.1"/>
    </source>
</evidence>
<feature type="region of interest" description="Disordered" evidence="1">
    <location>
        <begin position="1"/>
        <end position="65"/>
    </location>
</feature>
<sequence length="2625" mass="295127">MDTSPQTLSRGARRRLHRLERVSGDGSRPPPRQQHQNPHAGASTPALLMRPQDHHHPPLQHQQHSALSNIERLERIDQAVAKAWRDLVAAGESVSSWKVSQAAVLALQVDSWSSLGFSMQQVPSLRSLMAVEGKINAFVHCFVETRKITSLYDMQRAICKNEGIERFEELELGPFLRYPLVMHYFSLNSDVTEVFKITSEEIVCYLGVFLFKCKSGKRKGREPIEIGDLLSFIAKEKSVSGTEKLGVRIRNLGLHISFILDAKRSEETCLRTYLKKLKQTNERQPDDICMPCEEGFVGKDLNLVSTSSDDEDGDNFFNDDKKHDGDCNRAENSGQNMLIKASESSQIIETKNLTYVECLKRDMKMRDIFFTNRAKCREKKSATMVLETSAMRSFMNRWKEECQWRSPSGVFALMLKKYGSPAKRAGIHTMIQEYPLVGLLNVAVTCIKCGMLEDVYDAIGKQVTDGITLPTPLPRSKDTHSTLESATHNARHSAEPAKSVTVEDITREIGAYYQLDHEETSNNNSVLEMRVNLLRKLVDCGSWLAKQFFVDEFESLGYGEFFSFLTEHISLMPTGLKQFLNGDMYEKSHFEVCMLQHQLKVLISQALNSLWDGEIVSKQMISTLLLKQFPNLSFKMEVGSVEDFLNIVGEYRGITMSECVLFSQTLMGVHGQAMLALDDDYVVELETIGRGTDVSEKIGKLESVSSQDAIEVLLRAPMLSDLSRWSHWDIKFAPHLGSLVGWLLNEVNRTDLLCLVTKDGNVIRIDSSASVDSFLQSALQSSPFQTAVQLLSMFSMLGGQKHVPLSLLKCHAHRAFEVILNDHLEHKEMTDSWNLQMQEKAAGTSKLLDEVYASRSFQNSTGTCNGVLVASRYFLECLSYIPSEFRTFAADVLLSGMQSVIKHVPSTILSECKLVEERIMLHEVGLYLGVVEWIDDYHVFCSSTDGEMCKPCEAPSVKADASKSSTDSLSAIYNPQKSSPAEEDNNVLSLISKGQSIINNEICCRSDNLEVCIDKSLAENENVEYKDAYSIIESIRQEEFGLDPSLSSTESSLLKKQHARLGRALHCLSRELYSQDSHFLLELVQNADDNTYLENVEPALLFVLQESGIIILNNERGFSAQDIRALCDVGNSTKKGRTGYIGKKGIGFKSVFRVTDAPEIHSNGFHVKFDISEGQIGFVLPTVIPPLNHNVLSKLTSANSDHFNTSCWKTCIVLPFRSDLLEGTGSNNFISMFSDIHPALLLFLHRLRCITFRNMHDDSHFSMRKETSGDGIIRISCGEEEMNWFVACKKLHGNIGCCNVQTTEIALAFGLKESTDGNYIPRLDMQPVFAFLPLRTYGLKFILQGDFVLPSSREEVDGDNPWNQWLLSEFPDLFVNAEGSFCSLPCFRDNLGKAVTAYMSYVPLIGEVHGFFSSIPRRIISKLRHSNCLPLEGDDATWAPPCKVVRGWNEEARVLLPDLLLQEHLGLGFLKKDISLSDPLARTLGAEEYCPKLLLQIMKSLCQKKDCLPSMGLAWLSAWLNAVYKMYIHSVQASRDLGLGTDIIETLRKLPFIPLSDGTFGSVDEDAIWLHFDVSGNDSKHEMDAFPMLFAKLRIVNPAFLTGFDADISCVDMYSKDNIIRMLLTVGVQRLSTHEIMKVHVLPSICDDKSARWGNNLLTEFLCLVFIHLQSSCPSCHVERDFLISELRNRAFILTNQGNKRPIEVPIHYGKEYGSSFDLRKLFNSIQLEWHEVDTIYLKHSSTKSVVGEEKKWKRFFEEIGITEFVQVVKVDRRLVDMPDTYFGKAGMERDHISSGSVAEDWESTELDNLLSLLSASGNRVGSEFLLEVFDKLWDDYLSDKTIGYLNNKYNGNRTQFKSSFLNSISGIPWVVSCIDDKLHYPKDLFYDCDAVHSILGSFAPYAVPKVRSVALVHDIGFRTRVTIEDVMEMLRVWRRSETTFKSSVAQMSKLYNFLWKEVDTSKKNIVEDLISEPFIFIPSSCASGVEDVVLGSFLLPKEVFWHDSPELLNQMEEIDSESGEVGAKHSLLSRTLCNIYPGLRDFFVNICGVCEIPSFQDHFQNLLHLSTTVLPSQAAKYVFKVFLRLVDELKGGKVSSEDILQVSGYLKKSEYTVLPTLRNRWVSLHPSFGLVCWCDDEKLMKEFGTLDKIELLHFVELADDEKEMIYVKLPLLMHTLGIPAFSEVVTREAIYYGPRDSSSMASFVNWVLPYAQRYIYYEHPNTYAKLKQSGFSNLSDLHVAVVKRLYYRNIIRDLSIASERRLETTSVLQGTTLFVTPLSDSHALYMEISRLFFDGSPNIHLANFLHMITTMAESGSPEEQIESFIVNSQKVPNLPGDEPIWTLSSVSLCEDDGSLENSSFSATRKVLKSFQAKRRAGVTSNWPPSDWKSAPGSVSYSYSQVKTQAVTAATSTCSHVIKGDYHELTGGSGGGHEASVDFTTEDVAAVSPIEFSISDRATDVSNLDSCADVSANQIDTTPVSDLPDLHQPQLIGRAMLNVGTPDPEQATLVGKLGELIAFKYLAKKFSRSSVKWVNEDAETGLPYDITVEDGEGLQYIEVKATHSEEKDWFSLSTNEWHFANQKGRNFSIAHVILVGHSRNKIKLFSNPVEQCHSGKLQLAIVMPS</sequence>
<proteinExistence type="predicted"/>
<dbReference type="InterPro" id="IPR024975">
    <property type="entry name" value="NOV_C"/>
</dbReference>
<accession>A0ABD3JHS2</accession>
<dbReference type="InterPro" id="IPR052957">
    <property type="entry name" value="Auxin_embryo_med"/>
</dbReference>
<comment type="caution">
    <text evidence="4">The sequence shown here is derived from an EMBL/GenBank/DDBJ whole genome shotgun (WGS) entry which is preliminary data.</text>
</comment>
<evidence type="ECO:0000256" key="1">
    <source>
        <dbReference type="SAM" id="MobiDB-lite"/>
    </source>
</evidence>
<dbReference type="Gene3D" id="3.30.565.10">
    <property type="entry name" value="Histidine kinase-like ATPase, C-terminal domain"/>
    <property type="match status" value="1"/>
</dbReference>
<dbReference type="NCBIfam" id="NF047352">
    <property type="entry name" value="P_loop_sacsin"/>
    <property type="match status" value="1"/>
</dbReference>
<dbReference type="Pfam" id="PF25794">
    <property type="entry name" value="SACS"/>
    <property type="match status" value="1"/>
</dbReference>
<feature type="domain" description="Protein NO VEIN C-terminal" evidence="2">
    <location>
        <begin position="2514"/>
        <end position="2599"/>
    </location>
</feature>
<gene>
    <name evidence="4" type="ORF">ACJRO7_031565</name>
</gene>
<dbReference type="Pfam" id="PF13020">
    <property type="entry name" value="NOV_C"/>
    <property type="match status" value="1"/>
</dbReference>